<feature type="region of interest" description="Disordered" evidence="1">
    <location>
        <begin position="1"/>
        <end position="58"/>
    </location>
</feature>
<dbReference type="Gramene" id="OMO56873">
    <property type="protein sequence ID" value="OMO56873"/>
    <property type="gene ID" value="CCACVL1_26209"/>
</dbReference>
<protein>
    <submittedName>
        <fullName evidence="2">Uncharacterized protein</fullName>
    </submittedName>
</protein>
<name>A0A1R3GFK7_COCAP</name>
<dbReference type="AlphaFoldDB" id="A0A1R3GFK7"/>
<comment type="caution">
    <text evidence="2">The sequence shown here is derived from an EMBL/GenBank/DDBJ whole genome shotgun (WGS) entry which is preliminary data.</text>
</comment>
<feature type="compositionally biased region" description="Polar residues" evidence="1">
    <location>
        <begin position="8"/>
        <end position="20"/>
    </location>
</feature>
<dbReference type="Proteomes" id="UP000188268">
    <property type="component" value="Unassembled WGS sequence"/>
</dbReference>
<evidence type="ECO:0000313" key="3">
    <source>
        <dbReference type="Proteomes" id="UP000188268"/>
    </source>
</evidence>
<proteinExistence type="predicted"/>
<dbReference type="EMBL" id="AWWV01014446">
    <property type="protein sequence ID" value="OMO56873.1"/>
    <property type="molecule type" value="Genomic_DNA"/>
</dbReference>
<sequence length="58" mass="6326">MDVHIKAQASSTVAAQSISQKQERRKELNGILVDKPSGPKNGAHKSTWNGDVIGPEEW</sequence>
<reference evidence="2 3" key="1">
    <citation type="submission" date="2013-09" db="EMBL/GenBank/DDBJ databases">
        <title>Corchorus capsularis genome sequencing.</title>
        <authorList>
            <person name="Alam M."/>
            <person name="Haque M.S."/>
            <person name="Islam M.S."/>
            <person name="Emdad E.M."/>
            <person name="Islam M.M."/>
            <person name="Ahmed B."/>
            <person name="Halim A."/>
            <person name="Hossen Q.M.M."/>
            <person name="Hossain M.Z."/>
            <person name="Ahmed R."/>
            <person name="Khan M.M."/>
            <person name="Islam R."/>
            <person name="Rashid M.M."/>
            <person name="Khan S.A."/>
            <person name="Rahman M.S."/>
            <person name="Alam M."/>
        </authorList>
    </citation>
    <scope>NUCLEOTIDE SEQUENCE [LARGE SCALE GENOMIC DNA]</scope>
    <source>
        <strain evidence="3">cv. CVL-1</strain>
        <tissue evidence="2">Whole seedling</tissue>
    </source>
</reference>
<gene>
    <name evidence="2" type="ORF">CCACVL1_26209</name>
</gene>
<evidence type="ECO:0000313" key="2">
    <source>
        <dbReference type="EMBL" id="OMO56873.1"/>
    </source>
</evidence>
<keyword evidence="3" id="KW-1185">Reference proteome</keyword>
<evidence type="ECO:0000256" key="1">
    <source>
        <dbReference type="SAM" id="MobiDB-lite"/>
    </source>
</evidence>
<accession>A0A1R3GFK7</accession>
<organism evidence="2 3">
    <name type="scientific">Corchorus capsularis</name>
    <name type="common">Jute</name>
    <dbReference type="NCBI Taxonomy" id="210143"/>
    <lineage>
        <taxon>Eukaryota</taxon>
        <taxon>Viridiplantae</taxon>
        <taxon>Streptophyta</taxon>
        <taxon>Embryophyta</taxon>
        <taxon>Tracheophyta</taxon>
        <taxon>Spermatophyta</taxon>
        <taxon>Magnoliopsida</taxon>
        <taxon>eudicotyledons</taxon>
        <taxon>Gunneridae</taxon>
        <taxon>Pentapetalae</taxon>
        <taxon>rosids</taxon>
        <taxon>malvids</taxon>
        <taxon>Malvales</taxon>
        <taxon>Malvaceae</taxon>
        <taxon>Grewioideae</taxon>
        <taxon>Apeibeae</taxon>
        <taxon>Corchorus</taxon>
    </lineage>
</organism>